<evidence type="ECO:0000313" key="2">
    <source>
        <dbReference type="Proteomes" id="UP001459277"/>
    </source>
</evidence>
<reference evidence="1 2" key="1">
    <citation type="submission" date="2024-01" db="EMBL/GenBank/DDBJ databases">
        <title>A telomere-to-telomere, gap-free genome of sweet tea (Lithocarpus litseifolius).</title>
        <authorList>
            <person name="Zhou J."/>
        </authorList>
    </citation>
    <scope>NUCLEOTIDE SEQUENCE [LARGE SCALE GENOMIC DNA]</scope>
    <source>
        <strain evidence="1">Zhou-2022a</strain>
        <tissue evidence="1">Leaf</tissue>
    </source>
</reference>
<dbReference type="AlphaFoldDB" id="A0AAW2BRF5"/>
<proteinExistence type="predicted"/>
<comment type="caution">
    <text evidence="1">The sequence shown here is derived from an EMBL/GenBank/DDBJ whole genome shotgun (WGS) entry which is preliminary data.</text>
</comment>
<gene>
    <name evidence="1" type="ORF">SO802_028864</name>
</gene>
<sequence length="266" mass="30624">MDFSSIPIWIQVHNLPIEYMSKENVEDIGTLVGEVLEVDFTGNGGKYHSVKQSNLKEPFGFGPWMKVEAMNKRTTRWVEFLAEIDQINNEKKKKKKEEDICSWNLMCGENTRQELQVPRYANYNEEEKSGLANSSVWASKRKFDEEENTFNGRALKLTKVGSGLLKVQSQANLPHQPILKEISKRPRMDKKKRLKELAREQSVFASNSPLQEVTYIESVSLNINESLTSKMAEEESQHMPPTQPWLLYHGIVVAWLGLRQKEPSEP</sequence>
<accession>A0AAW2BRF5</accession>
<dbReference type="EMBL" id="JAZDWU010000010">
    <property type="protein sequence ID" value="KAK9988625.1"/>
    <property type="molecule type" value="Genomic_DNA"/>
</dbReference>
<evidence type="ECO:0008006" key="3">
    <source>
        <dbReference type="Google" id="ProtNLM"/>
    </source>
</evidence>
<name>A0AAW2BRF5_9ROSI</name>
<evidence type="ECO:0000313" key="1">
    <source>
        <dbReference type="EMBL" id="KAK9988625.1"/>
    </source>
</evidence>
<dbReference type="Proteomes" id="UP001459277">
    <property type="component" value="Unassembled WGS sequence"/>
</dbReference>
<keyword evidence="2" id="KW-1185">Reference proteome</keyword>
<organism evidence="1 2">
    <name type="scientific">Lithocarpus litseifolius</name>
    <dbReference type="NCBI Taxonomy" id="425828"/>
    <lineage>
        <taxon>Eukaryota</taxon>
        <taxon>Viridiplantae</taxon>
        <taxon>Streptophyta</taxon>
        <taxon>Embryophyta</taxon>
        <taxon>Tracheophyta</taxon>
        <taxon>Spermatophyta</taxon>
        <taxon>Magnoliopsida</taxon>
        <taxon>eudicotyledons</taxon>
        <taxon>Gunneridae</taxon>
        <taxon>Pentapetalae</taxon>
        <taxon>rosids</taxon>
        <taxon>fabids</taxon>
        <taxon>Fagales</taxon>
        <taxon>Fagaceae</taxon>
        <taxon>Lithocarpus</taxon>
    </lineage>
</organism>
<protein>
    <recommendedName>
        <fullName evidence="3">DUF4283 domain-containing protein</fullName>
    </recommendedName>
</protein>